<feature type="domain" description="PB1" evidence="12">
    <location>
        <begin position="118"/>
        <end position="205"/>
    </location>
</feature>
<evidence type="ECO:0000256" key="9">
    <source>
        <dbReference type="ARBA" id="ARBA00023294"/>
    </source>
</evidence>
<dbReference type="GO" id="GO:0009734">
    <property type="term" value="P:auxin-activated signaling pathway"/>
    <property type="evidence" value="ECO:0007669"/>
    <property type="project" value="UniProtKB-UniRule"/>
</dbReference>
<evidence type="ECO:0000256" key="1">
    <source>
        <dbReference type="ARBA" id="ARBA00002159"/>
    </source>
</evidence>
<keyword evidence="6 10" id="KW-0805">Transcription regulation</keyword>
<accession>A0A843V9Z2</accession>
<organism evidence="13 14">
    <name type="scientific">Colocasia esculenta</name>
    <name type="common">Wild taro</name>
    <name type="synonym">Arum esculentum</name>
    <dbReference type="NCBI Taxonomy" id="4460"/>
    <lineage>
        <taxon>Eukaryota</taxon>
        <taxon>Viridiplantae</taxon>
        <taxon>Streptophyta</taxon>
        <taxon>Embryophyta</taxon>
        <taxon>Tracheophyta</taxon>
        <taxon>Spermatophyta</taxon>
        <taxon>Magnoliopsida</taxon>
        <taxon>Liliopsida</taxon>
        <taxon>Araceae</taxon>
        <taxon>Aroideae</taxon>
        <taxon>Colocasieae</taxon>
        <taxon>Colocasia</taxon>
    </lineage>
</organism>
<keyword evidence="7 10" id="KW-0804">Transcription</keyword>
<comment type="caution">
    <text evidence="13">The sequence shown here is derived from an EMBL/GenBank/DDBJ whole genome shotgun (WGS) entry which is preliminary data.</text>
</comment>
<protein>
    <recommendedName>
        <fullName evidence="10">Auxin-responsive protein</fullName>
    </recommendedName>
</protein>
<evidence type="ECO:0000313" key="13">
    <source>
        <dbReference type="EMBL" id="MQL90530.1"/>
    </source>
</evidence>
<dbReference type="PANTHER" id="PTHR31734">
    <property type="entry name" value="AUXIN-RESPONSIVE PROTEIN IAA17"/>
    <property type="match status" value="1"/>
</dbReference>
<dbReference type="OrthoDB" id="1926344at2759"/>
<comment type="similarity">
    <text evidence="3 10">Belongs to the Aux/IAA family.</text>
</comment>
<feature type="region of interest" description="Disordered" evidence="11">
    <location>
        <begin position="1"/>
        <end position="90"/>
    </location>
</feature>
<dbReference type="GO" id="GO:0005634">
    <property type="term" value="C:nucleus"/>
    <property type="evidence" value="ECO:0007669"/>
    <property type="project" value="UniProtKB-SubCell"/>
</dbReference>
<dbReference type="AlphaFoldDB" id="A0A843V9Z2"/>
<feature type="compositionally biased region" description="Basic and acidic residues" evidence="11">
    <location>
        <begin position="1"/>
        <end position="19"/>
    </location>
</feature>
<proteinExistence type="inferred from homology"/>
<comment type="subcellular location">
    <subcellularLocation>
        <location evidence="2 10">Nucleus</location>
    </subcellularLocation>
</comment>
<dbReference type="InterPro" id="IPR003311">
    <property type="entry name" value="AUX_IAA"/>
</dbReference>
<dbReference type="PANTHER" id="PTHR31734:SF8">
    <property type="entry name" value="AUXIN-RESPONSIVE PROTEIN IAA24"/>
    <property type="match status" value="1"/>
</dbReference>
<reference evidence="13" key="1">
    <citation type="submission" date="2017-07" db="EMBL/GenBank/DDBJ databases">
        <title>Taro Niue Genome Assembly and Annotation.</title>
        <authorList>
            <person name="Atibalentja N."/>
            <person name="Keating K."/>
            <person name="Fields C.J."/>
        </authorList>
    </citation>
    <scope>NUCLEOTIDE SEQUENCE</scope>
    <source>
        <strain evidence="13">Niue_2</strain>
        <tissue evidence="13">Leaf</tissue>
    </source>
</reference>
<evidence type="ECO:0000256" key="2">
    <source>
        <dbReference type="ARBA" id="ARBA00004123"/>
    </source>
</evidence>
<dbReference type="PROSITE" id="PS51745">
    <property type="entry name" value="PB1"/>
    <property type="match status" value="1"/>
</dbReference>
<evidence type="ECO:0000256" key="5">
    <source>
        <dbReference type="ARBA" id="ARBA00022491"/>
    </source>
</evidence>
<dbReference type="Proteomes" id="UP000652761">
    <property type="component" value="Unassembled WGS sequence"/>
</dbReference>
<keyword evidence="5 10" id="KW-0678">Repressor</keyword>
<evidence type="ECO:0000256" key="4">
    <source>
        <dbReference type="ARBA" id="ARBA00011726"/>
    </source>
</evidence>
<comment type="function">
    <text evidence="1 10">Aux/IAA proteins are short-lived transcriptional factors that function as repressors of early auxin response genes at low auxin concentrations.</text>
</comment>
<sequence length="215" mass="23835">MEAKTAYDRELMDNLRATELRLGLPGTEEEERQKPACRGTKRPLPAEVDEEMRCRSPRSSTTCNGSSSSSDSTEEEEDCPEAAAPPAKAQVVGWPPVRTYRKNCLQARKATDQAEAPGLYVKVSMDGAPYLRKIGLNAFRGYKELREALEGMFKCFSIGFSVGEAQATSDYAITYEDKDGDWMLAGDVPWEMFTSSCRRLRIMKGTEARGFGSSS</sequence>
<comment type="subunit">
    <text evidence="4 10">Homodimers and heterodimers.</text>
</comment>
<dbReference type="SMR" id="A0A843V9Z2"/>
<evidence type="ECO:0000256" key="7">
    <source>
        <dbReference type="ARBA" id="ARBA00023163"/>
    </source>
</evidence>
<keyword evidence="8 10" id="KW-0539">Nucleus</keyword>
<name>A0A843V9Z2_COLES</name>
<evidence type="ECO:0000256" key="6">
    <source>
        <dbReference type="ARBA" id="ARBA00023015"/>
    </source>
</evidence>
<dbReference type="Gene3D" id="3.10.20.90">
    <property type="entry name" value="Phosphatidylinositol 3-kinase Catalytic Subunit, Chain A, domain 1"/>
    <property type="match status" value="1"/>
</dbReference>
<dbReference type="InterPro" id="IPR053793">
    <property type="entry name" value="PB1-like"/>
</dbReference>
<dbReference type="EMBL" id="NMUH01001249">
    <property type="protein sequence ID" value="MQL90530.1"/>
    <property type="molecule type" value="Genomic_DNA"/>
</dbReference>
<dbReference type="SUPFAM" id="SSF54277">
    <property type="entry name" value="CAD &amp; PB1 domains"/>
    <property type="match status" value="1"/>
</dbReference>
<gene>
    <name evidence="13" type="ORF">Taro_023120</name>
</gene>
<feature type="compositionally biased region" description="Low complexity" evidence="11">
    <location>
        <begin position="57"/>
        <end position="71"/>
    </location>
</feature>
<evidence type="ECO:0000256" key="11">
    <source>
        <dbReference type="SAM" id="MobiDB-lite"/>
    </source>
</evidence>
<keyword evidence="9 10" id="KW-0927">Auxin signaling pathway</keyword>
<dbReference type="Pfam" id="PF02309">
    <property type="entry name" value="AUX_IAA"/>
    <property type="match status" value="1"/>
</dbReference>
<dbReference type="InterPro" id="IPR033389">
    <property type="entry name" value="AUX/IAA_dom"/>
</dbReference>
<dbReference type="FunFam" id="3.10.20.90:FF:000078">
    <property type="entry name" value="Auxin-responsive protein"/>
    <property type="match status" value="1"/>
</dbReference>
<dbReference type="GO" id="GO:0006355">
    <property type="term" value="P:regulation of DNA-templated transcription"/>
    <property type="evidence" value="ECO:0007669"/>
    <property type="project" value="InterPro"/>
</dbReference>
<evidence type="ECO:0000256" key="8">
    <source>
        <dbReference type="ARBA" id="ARBA00023242"/>
    </source>
</evidence>
<keyword evidence="14" id="KW-1185">Reference proteome</keyword>
<evidence type="ECO:0000256" key="10">
    <source>
        <dbReference type="RuleBase" id="RU004549"/>
    </source>
</evidence>
<evidence type="ECO:0000313" key="14">
    <source>
        <dbReference type="Proteomes" id="UP000652761"/>
    </source>
</evidence>
<evidence type="ECO:0000256" key="3">
    <source>
        <dbReference type="ARBA" id="ARBA00006728"/>
    </source>
</evidence>
<evidence type="ECO:0000259" key="12">
    <source>
        <dbReference type="PROSITE" id="PS51745"/>
    </source>
</evidence>